<keyword evidence="3" id="KW-1003">Cell membrane</keyword>
<dbReference type="Pfam" id="PF00528">
    <property type="entry name" value="BPD_transp_1"/>
    <property type="match status" value="1"/>
</dbReference>
<comment type="subcellular location">
    <subcellularLocation>
        <location evidence="1 7">Cell membrane</location>
        <topology evidence="1 7">Multi-pass membrane protein</topology>
    </subcellularLocation>
</comment>
<feature type="transmembrane region" description="Helical" evidence="7">
    <location>
        <begin position="132"/>
        <end position="157"/>
    </location>
</feature>
<dbReference type="GO" id="GO:0005886">
    <property type="term" value="C:plasma membrane"/>
    <property type="evidence" value="ECO:0007669"/>
    <property type="project" value="UniProtKB-SubCell"/>
</dbReference>
<dbReference type="CDD" id="cd06261">
    <property type="entry name" value="TM_PBP2"/>
    <property type="match status" value="1"/>
</dbReference>
<gene>
    <name evidence="9" type="ORF">GCM10009030_18720</name>
</gene>
<evidence type="ECO:0000256" key="6">
    <source>
        <dbReference type="ARBA" id="ARBA00023136"/>
    </source>
</evidence>
<evidence type="ECO:0000256" key="1">
    <source>
        <dbReference type="ARBA" id="ARBA00004651"/>
    </source>
</evidence>
<sequence length="346" mass="37168">MSTKRGRIRITGFDTDRVTDRERLSDWREATTTGGTDGRWKRAWRRFRENRAAMLGVYTVAIMSLLALFSQKVVVAGVPVQPFAIAPYEPGEILYLQNPSLERFNPPTLAHPMGLDANGRDIFSRLLVGGRISISIGFVVVCITATIGMAYGAIAGYYGGWVDEVMMRFVDVIFAFPGLVLALVIVALLGGGYWPLVVAFTVPGWASYARLIRGEVLSVKENEYVLAAQALGARDRSVIFRHIVPNAMAPLIVQASLSIGTVVIGVAALGFLGLGFPPGTPEWGTMLNQTRSTIITGPGGTIPWWVTVFPGGAIFLFVMAMNMIGDGINDALDAQEISAAGAGGAE</sequence>
<reference evidence="9" key="2">
    <citation type="submission" date="2020-09" db="EMBL/GenBank/DDBJ databases">
        <authorList>
            <person name="Sun Q."/>
            <person name="Ohkuma M."/>
        </authorList>
    </citation>
    <scope>NUCLEOTIDE SEQUENCE</scope>
    <source>
        <strain evidence="9">JCM 17820</strain>
    </source>
</reference>
<organism evidence="9 10">
    <name type="scientific">Haloarcula pellucida</name>
    <dbReference type="NCBI Taxonomy" id="1427151"/>
    <lineage>
        <taxon>Archaea</taxon>
        <taxon>Methanobacteriati</taxon>
        <taxon>Methanobacteriota</taxon>
        <taxon>Stenosarchaea group</taxon>
        <taxon>Halobacteria</taxon>
        <taxon>Halobacteriales</taxon>
        <taxon>Haloarculaceae</taxon>
        <taxon>Haloarcula</taxon>
    </lineage>
</organism>
<evidence type="ECO:0000259" key="8">
    <source>
        <dbReference type="PROSITE" id="PS50928"/>
    </source>
</evidence>
<accession>A0A830GLN0</accession>
<keyword evidence="4 7" id="KW-0812">Transmembrane</keyword>
<dbReference type="SUPFAM" id="SSF161098">
    <property type="entry name" value="MetI-like"/>
    <property type="match status" value="1"/>
</dbReference>
<evidence type="ECO:0000256" key="2">
    <source>
        <dbReference type="ARBA" id="ARBA00022448"/>
    </source>
</evidence>
<keyword evidence="2 7" id="KW-0813">Transport</keyword>
<evidence type="ECO:0000313" key="9">
    <source>
        <dbReference type="EMBL" id="GGN93340.1"/>
    </source>
</evidence>
<proteinExistence type="inferred from homology"/>
<dbReference type="PROSITE" id="PS50928">
    <property type="entry name" value="ABC_TM1"/>
    <property type="match status" value="1"/>
</dbReference>
<dbReference type="InterPro" id="IPR035906">
    <property type="entry name" value="MetI-like_sf"/>
</dbReference>
<dbReference type="EMBL" id="BMOU01000002">
    <property type="protein sequence ID" value="GGN93340.1"/>
    <property type="molecule type" value="Genomic_DNA"/>
</dbReference>
<dbReference type="InterPro" id="IPR050366">
    <property type="entry name" value="BP-dependent_transpt_permease"/>
</dbReference>
<comment type="similarity">
    <text evidence="7">Belongs to the binding-protein-dependent transport system permease family.</text>
</comment>
<reference evidence="9" key="1">
    <citation type="journal article" date="2014" name="Int. J. Syst. Evol. Microbiol.">
        <title>Complete genome sequence of Corynebacterium casei LMG S-19264T (=DSM 44701T), isolated from a smear-ripened cheese.</title>
        <authorList>
            <consortium name="US DOE Joint Genome Institute (JGI-PGF)"/>
            <person name="Walter F."/>
            <person name="Albersmeier A."/>
            <person name="Kalinowski J."/>
            <person name="Ruckert C."/>
        </authorList>
    </citation>
    <scope>NUCLEOTIDE SEQUENCE</scope>
    <source>
        <strain evidence="9">JCM 17820</strain>
    </source>
</reference>
<dbReference type="Pfam" id="PF12911">
    <property type="entry name" value="OppC_N"/>
    <property type="match status" value="1"/>
</dbReference>
<feature type="transmembrane region" description="Helical" evidence="7">
    <location>
        <begin position="251"/>
        <end position="276"/>
    </location>
</feature>
<evidence type="ECO:0000256" key="5">
    <source>
        <dbReference type="ARBA" id="ARBA00022989"/>
    </source>
</evidence>
<feature type="transmembrane region" description="Helical" evidence="7">
    <location>
        <begin position="302"/>
        <end position="320"/>
    </location>
</feature>
<dbReference type="InterPro" id="IPR000515">
    <property type="entry name" value="MetI-like"/>
</dbReference>
<dbReference type="PANTHER" id="PTHR43386:SF1">
    <property type="entry name" value="D,D-DIPEPTIDE TRANSPORT SYSTEM PERMEASE PROTEIN DDPC-RELATED"/>
    <property type="match status" value="1"/>
</dbReference>
<dbReference type="GO" id="GO:0055085">
    <property type="term" value="P:transmembrane transport"/>
    <property type="evidence" value="ECO:0007669"/>
    <property type="project" value="InterPro"/>
</dbReference>
<dbReference type="PANTHER" id="PTHR43386">
    <property type="entry name" value="OLIGOPEPTIDE TRANSPORT SYSTEM PERMEASE PROTEIN APPC"/>
    <property type="match status" value="1"/>
</dbReference>
<evidence type="ECO:0000313" key="10">
    <source>
        <dbReference type="Proteomes" id="UP000605784"/>
    </source>
</evidence>
<dbReference type="InterPro" id="IPR025966">
    <property type="entry name" value="OppC_N"/>
</dbReference>
<protein>
    <submittedName>
        <fullName evidence="9">Peptide ABC transporter permease</fullName>
    </submittedName>
</protein>
<feature type="domain" description="ABC transmembrane type-1" evidence="8">
    <location>
        <begin position="130"/>
        <end position="325"/>
    </location>
</feature>
<dbReference type="AlphaFoldDB" id="A0A830GLN0"/>
<name>A0A830GLN0_9EURY</name>
<keyword evidence="5 7" id="KW-1133">Transmembrane helix</keyword>
<keyword evidence="6 7" id="KW-0472">Membrane</keyword>
<evidence type="ECO:0000256" key="3">
    <source>
        <dbReference type="ARBA" id="ARBA00022475"/>
    </source>
</evidence>
<dbReference type="Gene3D" id="1.10.3720.10">
    <property type="entry name" value="MetI-like"/>
    <property type="match status" value="1"/>
</dbReference>
<feature type="transmembrane region" description="Helical" evidence="7">
    <location>
        <begin position="52"/>
        <end position="70"/>
    </location>
</feature>
<evidence type="ECO:0000256" key="4">
    <source>
        <dbReference type="ARBA" id="ARBA00022692"/>
    </source>
</evidence>
<evidence type="ECO:0000256" key="7">
    <source>
        <dbReference type="RuleBase" id="RU363032"/>
    </source>
</evidence>
<keyword evidence="10" id="KW-1185">Reference proteome</keyword>
<comment type="caution">
    <text evidence="9">The sequence shown here is derived from an EMBL/GenBank/DDBJ whole genome shotgun (WGS) entry which is preliminary data.</text>
</comment>
<dbReference type="RefSeq" id="WP_188996739.1">
    <property type="nucleotide sequence ID" value="NZ_BMOU01000002.1"/>
</dbReference>
<feature type="transmembrane region" description="Helical" evidence="7">
    <location>
        <begin position="169"/>
        <end position="187"/>
    </location>
</feature>
<dbReference type="Proteomes" id="UP000605784">
    <property type="component" value="Unassembled WGS sequence"/>
</dbReference>